<dbReference type="AlphaFoldDB" id="A0A098AYZ6"/>
<name>A0A098AYZ6_DESHA</name>
<feature type="domain" description="HD" evidence="1">
    <location>
        <begin position="33"/>
        <end position="133"/>
    </location>
</feature>
<evidence type="ECO:0000313" key="2">
    <source>
        <dbReference type="EMBL" id="CDX01345.1"/>
    </source>
</evidence>
<dbReference type="SUPFAM" id="SSF109604">
    <property type="entry name" value="HD-domain/PDEase-like"/>
    <property type="match status" value="1"/>
</dbReference>
<dbReference type="PROSITE" id="PS51831">
    <property type="entry name" value="HD"/>
    <property type="match status" value="1"/>
</dbReference>
<dbReference type="EMBL" id="LK996017">
    <property type="protein sequence ID" value="CDX01345.1"/>
    <property type="molecule type" value="Genomic_DNA"/>
</dbReference>
<gene>
    <name evidence="2" type="ORF">DPCES_1458</name>
</gene>
<reference evidence="2" key="1">
    <citation type="submission" date="2014-07" db="EMBL/GenBank/DDBJ databases">
        <authorList>
            <person name="Hornung V.Bastian."/>
        </authorList>
    </citation>
    <scope>NUCLEOTIDE SEQUENCE</scope>
    <source>
        <strain evidence="2">PCE-S</strain>
    </source>
</reference>
<protein>
    <submittedName>
        <fullName evidence="2">HDIG domain protein</fullName>
    </submittedName>
</protein>
<dbReference type="RefSeq" id="WP_011459635.1">
    <property type="nucleotide sequence ID" value="NZ_JAYFNZ010000064.1"/>
</dbReference>
<evidence type="ECO:0000259" key="1">
    <source>
        <dbReference type="PROSITE" id="PS51831"/>
    </source>
</evidence>
<dbReference type="Pfam" id="PF01966">
    <property type="entry name" value="HD"/>
    <property type="match status" value="1"/>
</dbReference>
<sequence length="159" mass="18096">MKWAFINHMERINELLGNLEQEEMKRDYPIAWERTHAASCAQVGRLLAQKRGVDLELAALACSLHDIGRWYTGLQGDHALRGEEPVRRFLESSSLKEEDKKAVVQAVIRHSEKGKVGSPLDEIVKDADVLDCYFHGDEISKPYHLARLKEVMGELNLES</sequence>
<proteinExistence type="predicted"/>
<dbReference type="CDD" id="cd00077">
    <property type="entry name" value="HDc"/>
    <property type="match status" value="1"/>
</dbReference>
<dbReference type="InterPro" id="IPR006674">
    <property type="entry name" value="HD_domain"/>
</dbReference>
<dbReference type="Gene3D" id="1.10.3210.10">
    <property type="entry name" value="Hypothetical protein af1432"/>
    <property type="match status" value="1"/>
</dbReference>
<dbReference type="PATRIC" id="fig|49338.4.peg.1569"/>
<dbReference type="InterPro" id="IPR003607">
    <property type="entry name" value="HD/PDEase_dom"/>
</dbReference>
<accession>A0A098AYZ6</accession>
<organism evidence="2">
    <name type="scientific">Desulfitobacterium hafniense</name>
    <name type="common">Desulfitobacterium frappieri</name>
    <dbReference type="NCBI Taxonomy" id="49338"/>
    <lineage>
        <taxon>Bacteria</taxon>
        <taxon>Bacillati</taxon>
        <taxon>Bacillota</taxon>
        <taxon>Clostridia</taxon>
        <taxon>Eubacteriales</taxon>
        <taxon>Desulfitobacteriaceae</taxon>
        <taxon>Desulfitobacterium</taxon>
    </lineage>
</organism>